<evidence type="ECO:0000313" key="2">
    <source>
        <dbReference type="EMBL" id="EOM77989.1"/>
    </source>
</evidence>
<dbReference type="PATRIC" id="fig|1273125.3.peg.640"/>
<dbReference type="EMBL" id="APMY01000020">
    <property type="protein sequence ID" value="EOM77989.1"/>
    <property type="molecule type" value="Genomic_DNA"/>
</dbReference>
<gene>
    <name evidence="2" type="ORF">Rrhod_0663</name>
</gene>
<feature type="region of interest" description="Disordered" evidence="1">
    <location>
        <begin position="1"/>
        <end position="37"/>
    </location>
</feature>
<organism evidence="2 3">
    <name type="scientific">Rhodococcus rhodnii LMG 5362</name>
    <dbReference type="NCBI Taxonomy" id="1273125"/>
    <lineage>
        <taxon>Bacteria</taxon>
        <taxon>Bacillati</taxon>
        <taxon>Actinomycetota</taxon>
        <taxon>Actinomycetes</taxon>
        <taxon>Mycobacteriales</taxon>
        <taxon>Nocardiaceae</taxon>
        <taxon>Rhodococcus</taxon>
    </lineage>
</organism>
<sequence length="37" mass="3609">MCAAGGPLRHSRPLAGLRCPASGHLGPASGACPGEPR</sequence>
<dbReference type="Proteomes" id="UP000013525">
    <property type="component" value="Unassembled WGS sequence"/>
</dbReference>
<protein>
    <submittedName>
        <fullName evidence="2">Uncharacterized protein</fullName>
    </submittedName>
</protein>
<proteinExistence type="predicted"/>
<dbReference type="AlphaFoldDB" id="R7WV21"/>
<accession>R7WV21</accession>
<comment type="caution">
    <text evidence="2">The sequence shown here is derived from an EMBL/GenBank/DDBJ whole genome shotgun (WGS) entry which is preliminary data.</text>
</comment>
<evidence type="ECO:0000313" key="3">
    <source>
        <dbReference type="Proteomes" id="UP000013525"/>
    </source>
</evidence>
<evidence type="ECO:0000256" key="1">
    <source>
        <dbReference type="SAM" id="MobiDB-lite"/>
    </source>
</evidence>
<keyword evidence="3" id="KW-1185">Reference proteome</keyword>
<name>R7WV21_9NOCA</name>
<reference evidence="2 3" key="1">
    <citation type="journal article" date="2013" name="Genome Announc.">
        <title>Draft Genome Sequence of Rhodococcus rhodnii Strain LMG5362, a Symbiont of Rhodnius prolixus (Hemiptera, Reduviidae, Triatominae), the Principle Vector of Trypanosoma cruzi.</title>
        <authorList>
            <person name="Pachebat J.A."/>
            <person name="van Keulen G."/>
            <person name="Whitten M.M."/>
            <person name="Girdwood S."/>
            <person name="Del Sol R."/>
            <person name="Dyson P.J."/>
            <person name="Facey P.D."/>
        </authorList>
    </citation>
    <scope>NUCLEOTIDE SEQUENCE [LARGE SCALE GENOMIC DNA]</scope>
    <source>
        <strain evidence="2 3">LMG 5362</strain>
    </source>
</reference>